<feature type="non-terminal residue" evidence="1">
    <location>
        <position position="1"/>
    </location>
</feature>
<dbReference type="Proteomes" id="UP000789702">
    <property type="component" value="Unassembled WGS sequence"/>
</dbReference>
<comment type="caution">
    <text evidence="1">The sequence shown here is derived from an EMBL/GenBank/DDBJ whole genome shotgun (WGS) entry which is preliminary data.</text>
</comment>
<dbReference type="EMBL" id="CAJVPU010020702">
    <property type="protein sequence ID" value="CAG8677937.1"/>
    <property type="molecule type" value="Genomic_DNA"/>
</dbReference>
<organism evidence="1 2">
    <name type="scientific">Dentiscutata heterogama</name>
    <dbReference type="NCBI Taxonomy" id="1316150"/>
    <lineage>
        <taxon>Eukaryota</taxon>
        <taxon>Fungi</taxon>
        <taxon>Fungi incertae sedis</taxon>
        <taxon>Mucoromycota</taxon>
        <taxon>Glomeromycotina</taxon>
        <taxon>Glomeromycetes</taxon>
        <taxon>Diversisporales</taxon>
        <taxon>Gigasporaceae</taxon>
        <taxon>Dentiscutata</taxon>
    </lineage>
</organism>
<keyword evidence="2" id="KW-1185">Reference proteome</keyword>
<name>A0ACA9NVM0_9GLOM</name>
<proteinExistence type="predicted"/>
<accession>A0ACA9NVM0</accession>
<protein>
    <submittedName>
        <fullName evidence="1">1435_t:CDS:1</fullName>
    </submittedName>
</protein>
<sequence length="96" mass="11633">VFKYFQKLAKTSYIDTIYKSRYCYENRNGIKIDKDKVVNYYQKLANDRQEALKRYWEFTAAEIALEDRAKNNKVNECYDEVVENKIMTNLDKNLRK</sequence>
<feature type="non-terminal residue" evidence="1">
    <location>
        <position position="96"/>
    </location>
</feature>
<gene>
    <name evidence="1" type="ORF">DHETER_LOCUS10495</name>
</gene>
<reference evidence="1" key="1">
    <citation type="submission" date="2021-06" db="EMBL/GenBank/DDBJ databases">
        <authorList>
            <person name="Kallberg Y."/>
            <person name="Tangrot J."/>
            <person name="Rosling A."/>
        </authorList>
    </citation>
    <scope>NUCLEOTIDE SEQUENCE</scope>
    <source>
        <strain evidence="1">IL203A</strain>
    </source>
</reference>
<evidence type="ECO:0000313" key="2">
    <source>
        <dbReference type="Proteomes" id="UP000789702"/>
    </source>
</evidence>
<evidence type="ECO:0000313" key="1">
    <source>
        <dbReference type="EMBL" id="CAG8677937.1"/>
    </source>
</evidence>